<name>A0ABW9J2J6_9SPHI</name>
<reference evidence="1 2" key="1">
    <citation type="submission" date="2024-12" db="EMBL/GenBank/DDBJ databases">
        <authorList>
            <person name="Hu S."/>
        </authorList>
    </citation>
    <scope>NUCLEOTIDE SEQUENCE [LARGE SCALE GENOMIC DNA]</scope>
    <source>
        <strain evidence="1 2">THG-T11</strain>
    </source>
</reference>
<proteinExistence type="predicted"/>
<keyword evidence="2" id="KW-1185">Reference proteome</keyword>
<organism evidence="1 2">
    <name type="scientific">Pedobacter ureilyticus</name>
    <dbReference type="NCBI Taxonomy" id="1393051"/>
    <lineage>
        <taxon>Bacteria</taxon>
        <taxon>Pseudomonadati</taxon>
        <taxon>Bacteroidota</taxon>
        <taxon>Sphingobacteriia</taxon>
        <taxon>Sphingobacteriales</taxon>
        <taxon>Sphingobacteriaceae</taxon>
        <taxon>Pedobacter</taxon>
    </lineage>
</organism>
<comment type="caution">
    <text evidence="1">The sequence shown here is derived from an EMBL/GenBank/DDBJ whole genome shotgun (WGS) entry which is preliminary data.</text>
</comment>
<sequence>MMEFSNGKNKLEEPQTGYKKAEEDLLRKALSTSYTERFHAMTRLMRLNMILKSAKIIHKKMD</sequence>
<evidence type="ECO:0000313" key="2">
    <source>
        <dbReference type="Proteomes" id="UP001517247"/>
    </source>
</evidence>
<gene>
    <name evidence="1" type="ORF">E6A44_001550</name>
</gene>
<dbReference type="Proteomes" id="UP001517247">
    <property type="component" value="Unassembled WGS sequence"/>
</dbReference>
<dbReference type="EMBL" id="SSHJ02000001">
    <property type="protein sequence ID" value="MFN0254240.1"/>
    <property type="molecule type" value="Genomic_DNA"/>
</dbReference>
<accession>A0ABW9J2J6</accession>
<protein>
    <submittedName>
        <fullName evidence="1">Uncharacterized protein</fullName>
    </submittedName>
</protein>
<evidence type="ECO:0000313" key="1">
    <source>
        <dbReference type="EMBL" id="MFN0254240.1"/>
    </source>
</evidence>